<dbReference type="Pfam" id="PF12738">
    <property type="entry name" value="PTCB-BRCT"/>
    <property type="match status" value="1"/>
</dbReference>
<feature type="compositionally biased region" description="Polar residues" evidence="1">
    <location>
        <begin position="393"/>
        <end position="403"/>
    </location>
</feature>
<feature type="region of interest" description="Disordered" evidence="1">
    <location>
        <begin position="129"/>
        <end position="229"/>
    </location>
</feature>
<dbReference type="GO" id="GO:0000278">
    <property type="term" value="P:mitotic cell cycle"/>
    <property type="evidence" value="ECO:0007669"/>
    <property type="project" value="TreeGrafter"/>
</dbReference>
<dbReference type="Gene3D" id="3.40.50.10190">
    <property type="entry name" value="BRCT domain"/>
    <property type="match status" value="3"/>
</dbReference>
<dbReference type="SMART" id="SM00292">
    <property type="entry name" value="BRCT"/>
    <property type="match status" value="3"/>
</dbReference>
<dbReference type="CDD" id="cd17751">
    <property type="entry name" value="BRCT_microcephalin_rpt3"/>
    <property type="match status" value="1"/>
</dbReference>
<reference evidence="3" key="1">
    <citation type="journal article" date="2014" name="Genome Announc.">
        <title>De novo whole-genome sequence and genome annotation of Lichtheimia ramosa.</title>
        <authorList>
            <person name="Linde J."/>
            <person name="Schwartze V."/>
            <person name="Binder U."/>
            <person name="Lass-Florl C."/>
            <person name="Voigt K."/>
            <person name="Horn F."/>
        </authorList>
    </citation>
    <scope>NUCLEOTIDE SEQUENCE</scope>
    <source>
        <strain evidence="3">JMRC FSU:6197</strain>
    </source>
</reference>
<dbReference type="InterPro" id="IPR022047">
    <property type="entry name" value="Microcephalin-like"/>
</dbReference>
<organism evidence="3">
    <name type="scientific">Lichtheimia ramosa</name>
    <dbReference type="NCBI Taxonomy" id="688394"/>
    <lineage>
        <taxon>Eukaryota</taxon>
        <taxon>Fungi</taxon>
        <taxon>Fungi incertae sedis</taxon>
        <taxon>Mucoromycota</taxon>
        <taxon>Mucoromycotina</taxon>
        <taxon>Mucoromycetes</taxon>
        <taxon>Mucorales</taxon>
        <taxon>Lichtheimiaceae</taxon>
        <taxon>Lichtheimia</taxon>
    </lineage>
</organism>
<dbReference type="InterPro" id="IPR001357">
    <property type="entry name" value="BRCT_dom"/>
</dbReference>
<feature type="compositionally biased region" description="Polar residues" evidence="1">
    <location>
        <begin position="169"/>
        <end position="179"/>
    </location>
</feature>
<protein>
    <recommendedName>
        <fullName evidence="2">BRCT domain-containing protein</fullName>
    </recommendedName>
</protein>
<sequence>MPATASSRRVTDHLPSTKKLAAPKTTPTSSTPDHSQLLKGVVACLDIRTDDGDDVSENFEIALQSMGAKANSVTHLVFKNGSNATLRKALNKKIHIVNLLWITRCKREGRRLEEKDFLIESPQGIVLAGKKRRKSMEPGKVKALNEEEASEKRKRTRSTIGGNGLPSRGASTLLQQQRHSSAHEYRPSTLSQSLLNLEPSTSNSTTDSSNTSNTDKITSNSQEQQEIDQVAERVRRELEGEDMSLSPPASPVLSRPHLSTAALERNRQQQQQQQQQQQSAQKPVVTKEMRERNEQIKAQIKADFFIGDTAPVKPSRTSSGTSNTIPLRRKRRSLGGNLSRPQLTTSSSSSSATSITTNNTISTTTTTTSTTTDPIRQTSASSISSSKPDIIHNDTSSPNSAPSSGYEIKTRSSNPKPTIVMTSVSNEDRDRCTEAIKKMGTYEVSTTVDERTTHVIVGQKRRTVSVLNGLLFGVWLVKPTWIFDSERNKDYLPELEYEVTDFYPDAPRARQQQPFLPSNLDIFVHSTHIGDTSFIKAIIHKAKGHTVDSMSDADIIISKEELETDKMTINVNWILDCIERWRYLPTEPYSIRRSM</sequence>
<dbReference type="CDD" id="cd17736">
    <property type="entry name" value="BRCT_microcephalin_rpt2"/>
    <property type="match status" value="1"/>
</dbReference>
<dbReference type="EMBL" id="LK023346">
    <property type="protein sequence ID" value="CDS11527.1"/>
    <property type="molecule type" value="Genomic_DNA"/>
</dbReference>
<feature type="region of interest" description="Disordered" evidence="1">
    <location>
        <begin position="309"/>
        <end position="417"/>
    </location>
</feature>
<feature type="compositionally biased region" description="Polar residues" evidence="1">
    <location>
        <begin position="315"/>
        <end position="325"/>
    </location>
</feature>
<evidence type="ECO:0000256" key="1">
    <source>
        <dbReference type="SAM" id="MobiDB-lite"/>
    </source>
</evidence>
<feature type="domain" description="BRCT" evidence="2">
    <location>
        <begin position="560"/>
        <end position="591"/>
    </location>
</feature>
<feature type="compositionally biased region" description="Low complexity" evidence="1">
    <location>
        <begin position="17"/>
        <end position="32"/>
    </location>
</feature>
<gene>
    <name evidence="3" type="ORF">LRAMOSA03790</name>
</gene>
<dbReference type="SUPFAM" id="SSF52113">
    <property type="entry name" value="BRCT domain"/>
    <property type="match status" value="3"/>
</dbReference>
<feature type="compositionally biased region" description="Low complexity" evidence="1">
    <location>
        <begin position="344"/>
        <end position="372"/>
    </location>
</feature>
<dbReference type="CDD" id="cd17716">
    <property type="entry name" value="BRCT_microcephalin_rpt1"/>
    <property type="match status" value="1"/>
</dbReference>
<name>A0A077WXL9_9FUNG</name>
<dbReference type="Pfam" id="PF00533">
    <property type="entry name" value="BRCT"/>
    <property type="match status" value="1"/>
</dbReference>
<dbReference type="InterPro" id="IPR036420">
    <property type="entry name" value="BRCT_dom_sf"/>
</dbReference>
<feature type="compositionally biased region" description="Low complexity" evidence="1">
    <location>
        <begin position="200"/>
        <end position="221"/>
    </location>
</feature>
<dbReference type="PROSITE" id="PS50172">
    <property type="entry name" value="BRCT"/>
    <property type="match status" value="3"/>
</dbReference>
<feature type="domain" description="BRCT" evidence="2">
    <location>
        <begin position="33"/>
        <end position="119"/>
    </location>
</feature>
<evidence type="ECO:0000313" key="3">
    <source>
        <dbReference type="EMBL" id="CDS11527.1"/>
    </source>
</evidence>
<feature type="region of interest" description="Disordered" evidence="1">
    <location>
        <begin position="1"/>
        <end position="34"/>
    </location>
</feature>
<dbReference type="AlphaFoldDB" id="A0A077WXL9"/>
<dbReference type="PANTHER" id="PTHR14625:SF3">
    <property type="entry name" value="MICROCEPHALIN"/>
    <property type="match status" value="1"/>
</dbReference>
<dbReference type="PANTHER" id="PTHR14625">
    <property type="entry name" value="MICROCEPHALIN"/>
    <property type="match status" value="1"/>
</dbReference>
<feature type="compositionally biased region" description="Polar residues" evidence="1">
    <location>
        <begin position="188"/>
        <end position="199"/>
    </location>
</feature>
<accession>A0A077WXL9</accession>
<evidence type="ECO:0000259" key="2">
    <source>
        <dbReference type="PROSITE" id="PS50172"/>
    </source>
</evidence>
<feature type="compositionally biased region" description="Basic and acidic residues" evidence="1">
    <location>
        <begin position="135"/>
        <end position="145"/>
    </location>
</feature>
<feature type="compositionally biased region" description="Low complexity" evidence="1">
    <location>
        <begin position="268"/>
        <end position="278"/>
    </location>
</feature>
<proteinExistence type="predicted"/>
<feature type="region of interest" description="Disordered" evidence="1">
    <location>
        <begin position="263"/>
        <end position="290"/>
    </location>
</feature>
<feature type="domain" description="BRCT" evidence="2">
    <location>
        <begin position="418"/>
        <end position="499"/>
    </location>
</feature>
<dbReference type="OrthoDB" id="2384350at2759"/>